<evidence type="ECO:0000313" key="2">
    <source>
        <dbReference type="Proteomes" id="UP000233249"/>
    </source>
</evidence>
<dbReference type="STRING" id="1121365.GCA_000375365_02207"/>
<proteinExistence type="predicted"/>
<comment type="caution">
    <text evidence="1">The sequence shown here is derived from an EMBL/GenBank/DDBJ whole genome shotgun (WGS) entry which is preliminary data.</text>
</comment>
<name>A0A2N0X8Y7_9CORY</name>
<dbReference type="AlphaFoldDB" id="A0A2N0X8Y7"/>
<evidence type="ECO:0008006" key="3">
    <source>
        <dbReference type="Google" id="ProtNLM"/>
    </source>
</evidence>
<dbReference type="EMBL" id="PJAF01000006">
    <property type="protein sequence ID" value="PKF69149.1"/>
    <property type="molecule type" value="Genomic_DNA"/>
</dbReference>
<evidence type="ECO:0000313" key="1">
    <source>
        <dbReference type="EMBL" id="PKF69149.1"/>
    </source>
</evidence>
<organism evidence="1 2">
    <name type="scientific">Corynebacterium mastitidis</name>
    <dbReference type="NCBI Taxonomy" id="161890"/>
    <lineage>
        <taxon>Bacteria</taxon>
        <taxon>Bacillati</taxon>
        <taxon>Actinomycetota</taxon>
        <taxon>Actinomycetes</taxon>
        <taxon>Mycobacteriales</taxon>
        <taxon>Corynebacteriaceae</taxon>
        <taxon>Corynebacterium</taxon>
    </lineage>
</organism>
<dbReference type="Proteomes" id="UP000233249">
    <property type="component" value="Unassembled WGS sequence"/>
</dbReference>
<accession>A0A2N0X8Y7</accession>
<protein>
    <recommendedName>
        <fullName evidence="3">DUF3168 domain-containing protein</fullName>
    </recommendedName>
</protein>
<reference evidence="1 2" key="1">
    <citation type="submission" date="2017-12" db="EMBL/GenBank/DDBJ databases">
        <title>Corynebacterium mastitidis 16-1433 Genome.</title>
        <authorList>
            <person name="Gulvik C.A."/>
        </authorList>
    </citation>
    <scope>NUCLEOTIDE SEQUENCE [LARGE SCALE GENOMIC DNA]</scope>
    <source>
        <strain evidence="1 2">16-1433</strain>
    </source>
</reference>
<dbReference type="OrthoDB" id="4410629at2"/>
<sequence length="131" mass="14411">MAPDVLKIIIDQLSETTGVWVADVLPPAGDLAGELPCVRVDELPGTSKLIPWQITGDVELQELGIDIDVLGASRYETRELRERIHQVMMRLPATITAVTRVQAAATFHTRPDLNPGIRRVGAEYLVTARTE</sequence>
<gene>
    <name evidence="1" type="ORF">CXB45_03115</name>
</gene>
<dbReference type="RefSeq" id="WP_101173151.1">
    <property type="nucleotide sequence ID" value="NZ_JAKRKB010000012.1"/>
</dbReference>